<dbReference type="Pfam" id="PF03564">
    <property type="entry name" value="DUF1759"/>
    <property type="match status" value="1"/>
</dbReference>
<dbReference type="VEuPathDB" id="VectorBase:ASTEI01241"/>
<dbReference type="STRING" id="30069.A0A182XYF5"/>
<dbReference type="Proteomes" id="UP000076408">
    <property type="component" value="Unassembled WGS sequence"/>
</dbReference>
<dbReference type="EnsemblMetazoa" id="ASTEI01241-RA">
    <property type="protein sequence ID" value="ASTEI01241-PA"/>
    <property type="gene ID" value="ASTEI01241"/>
</dbReference>
<evidence type="ECO:0000313" key="2">
    <source>
        <dbReference type="Proteomes" id="UP000076408"/>
    </source>
</evidence>
<proteinExistence type="predicted"/>
<dbReference type="AlphaFoldDB" id="A0A182XYF5"/>
<name>A0A182XYF5_ANOST</name>
<reference evidence="1" key="2">
    <citation type="submission" date="2020-05" db="UniProtKB">
        <authorList>
            <consortium name="EnsemblMetazoa"/>
        </authorList>
    </citation>
    <scope>IDENTIFICATION</scope>
    <source>
        <strain evidence="1">Indian</strain>
    </source>
</reference>
<protein>
    <submittedName>
        <fullName evidence="1">Uncharacterized protein</fullName>
    </submittedName>
</protein>
<sequence length="204" mass="22807">MFESAIHQNVSLHNARKLYFLKTNLSGEAAALISHLKIEDGNYQPALEKLKHRYDKPLEAAVKHPASTKTSAMIRALDAMKQEGRDSWLIHILAEKLDLNTKQLWCLKQAEEGEGVMKLETFLKFLDVQSSALFMTTQEKPTATSVRTERSRVLAIGSSENCGKVCGICQDAHTASNRTKFKSMTIDERICAVKINGTLLQLFA</sequence>
<organism evidence="1 2">
    <name type="scientific">Anopheles stephensi</name>
    <name type="common">Indo-Pakistan malaria mosquito</name>
    <dbReference type="NCBI Taxonomy" id="30069"/>
    <lineage>
        <taxon>Eukaryota</taxon>
        <taxon>Metazoa</taxon>
        <taxon>Ecdysozoa</taxon>
        <taxon>Arthropoda</taxon>
        <taxon>Hexapoda</taxon>
        <taxon>Insecta</taxon>
        <taxon>Pterygota</taxon>
        <taxon>Neoptera</taxon>
        <taxon>Endopterygota</taxon>
        <taxon>Diptera</taxon>
        <taxon>Nematocera</taxon>
        <taxon>Culicoidea</taxon>
        <taxon>Culicidae</taxon>
        <taxon>Anophelinae</taxon>
        <taxon>Anopheles</taxon>
    </lineage>
</organism>
<accession>A0A182XYF5</accession>
<evidence type="ECO:0000313" key="1">
    <source>
        <dbReference type="EnsemblMetazoa" id="ASTEI01241-PA"/>
    </source>
</evidence>
<dbReference type="InterPro" id="IPR005312">
    <property type="entry name" value="DUF1759"/>
</dbReference>
<keyword evidence="2" id="KW-1185">Reference proteome</keyword>
<reference evidence="2" key="1">
    <citation type="journal article" date="2014" name="Genome Biol.">
        <title>Genome analysis of a major urban malaria vector mosquito, Anopheles stephensi.</title>
        <authorList>
            <person name="Jiang X."/>
            <person name="Peery A."/>
            <person name="Hall A.B."/>
            <person name="Sharma A."/>
            <person name="Chen X.G."/>
            <person name="Waterhouse R.M."/>
            <person name="Komissarov A."/>
            <person name="Riehle M.M."/>
            <person name="Shouche Y."/>
            <person name="Sharakhova M.V."/>
            <person name="Lawson D."/>
            <person name="Pakpour N."/>
            <person name="Arensburger P."/>
            <person name="Davidson V.L."/>
            <person name="Eiglmeier K."/>
            <person name="Emrich S."/>
            <person name="George P."/>
            <person name="Kennedy R.C."/>
            <person name="Mane S.P."/>
            <person name="Maslen G."/>
            <person name="Oringanje C."/>
            <person name="Qi Y."/>
            <person name="Settlage R."/>
            <person name="Tojo M."/>
            <person name="Tubio J.M."/>
            <person name="Unger M.F."/>
            <person name="Wang B."/>
            <person name="Vernick K.D."/>
            <person name="Ribeiro J.M."/>
            <person name="James A.A."/>
            <person name="Michel K."/>
            <person name="Riehle M.A."/>
            <person name="Luckhart S."/>
            <person name="Sharakhov I.V."/>
            <person name="Tu Z."/>
        </authorList>
    </citation>
    <scope>NUCLEOTIDE SEQUENCE [LARGE SCALE GENOMIC DNA]</scope>
    <source>
        <strain evidence="2">Indian</strain>
    </source>
</reference>